<dbReference type="AlphaFoldDB" id="A0A819LIW7"/>
<evidence type="ECO:0008006" key="3">
    <source>
        <dbReference type="Google" id="ProtNLM"/>
    </source>
</evidence>
<dbReference type="Gene3D" id="1.25.40.10">
    <property type="entry name" value="Tetratricopeptide repeat domain"/>
    <property type="match status" value="1"/>
</dbReference>
<gene>
    <name evidence="1" type="ORF">FNK824_LOCUS23855</name>
</gene>
<evidence type="ECO:0000313" key="1">
    <source>
        <dbReference type="EMBL" id="CAF3962416.1"/>
    </source>
</evidence>
<dbReference type="EMBL" id="CAJOBE010005149">
    <property type="protein sequence ID" value="CAF3962416.1"/>
    <property type="molecule type" value="Genomic_DNA"/>
</dbReference>
<proteinExistence type="predicted"/>
<evidence type="ECO:0000313" key="2">
    <source>
        <dbReference type="Proteomes" id="UP000663874"/>
    </source>
</evidence>
<sequence length="73" mass="8784">MNRSVCDIYTILAYISLDKQDYFQALNYFEKLLYKQIEDYKSDYPPVAHTYFIVGDIYDKIGILEQPKKNYKQ</sequence>
<name>A0A819LIW7_9BILA</name>
<protein>
    <recommendedName>
        <fullName evidence="3">Tetratricopeptide repeat protein</fullName>
    </recommendedName>
</protein>
<comment type="caution">
    <text evidence="1">The sequence shown here is derived from an EMBL/GenBank/DDBJ whole genome shotgun (WGS) entry which is preliminary data.</text>
</comment>
<reference evidence="1" key="1">
    <citation type="submission" date="2021-02" db="EMBL/GenBank/DDBJ databases">
        <authorList>
            <person name="Nowell W R."/>
        </authorList>
    </citation>
    <scope>NUCLEOTIDE SEQUENCE</scope>
</reference>
<dbReference type="SUPFAM" id="SSF48452">
    <property type="entry name" value="TPR-like"/>
    <property type="match status" value="1"/>
</dbReference>
<organism evidence="1 2">
    <name type="scientific">Rotaria sordida</name>
    <dbReference type="NCBI Taxonomy" id="392033"/>
    <lineage>
        <taxon>Eukaryota</taxon>
        <taxon>Metazoa</taxon>
        <taxon>Spiralia</taxon>
        <taxon>Gnathifera</taxon>
        <taxon>Rotifera</taxon>
        <taxon>Eurotatoria</taxon>
        <taxon>Bdelloidea</taxon>
        <taxon>Philodinida</taxon>
        <taxon>Philodinidae</taxon>
        <taxon>Rotaria</taxon>
    </lineage>
</organism>
<dbReference type="Proteomes" id="UP000663874">
    <property type="component" value="Unassembled WGS sequence"/>
</dbReference>
<dbReference type="InterPro" id="IPR011990">
    <property type="entry name" value="TPR-like_helical_dom_sf"/>
</dbReference>
<accession>A0A819LIW7</accession>